<name>A6G7G9_9BACT</name>
<reference evidence="3 4" key="1">
    <citation type="submission" date="2007-06" db="EMBL/GenBank/DDBJ databases">
        <authorList>
            <person name="Shimkets L."/>
            <person name="Ferriera S."/>
            <person name="Johnson J."/>
            <person name="Kravitz S."/>
            <person name="Beeson K."/>
            <person name="Sutton G."/>
            <person name="Rogers Y.-H."/>
            <person name="Friedman R."/>
            <person name="Frazier M."/>
            <person name="Venter J.C."/>
        </authorList>
    </citation>
    <scope>NUCLEOTIDE SEQUENCE [LARGE SCALE GENOMIC DNA]</scope>
    <source>
        <strain evidence="3 4">SIR-1</strain>
    </source>
</reference>
<dbReference type="Proteomes" id="UP000005801">
    <property type="component" value="Unassembled WGS sequence"/>
</dbReference>
<dbReference type="OrthoDB" id="466620at2"/>
<dbReference type="AlphaFoldDB" id="A6G7G9"/>
<feature type="region of interest" description="Disordered" evidence="2">
    <location>
        <begin position="150"/>
        <end position="226"/>
    </location>
</feature>
<organism evidence="3 4">
    <name type="scientific">Plesiocystis pacifica SIR-1</name>
    <dbReference type="NCBI Taxonomy" id="391625"/>
    <lineage>
        <taxon>Bacteria</taxon>
        <taxon>Pseudomonadati</taxon>
        <taxon>Myxococcota</taxon>
        <taxon>Polyangia</taxon>
        <taxon>Nannocystales</taxon>
        <taxon>Nannocystaceae</taxon>
        <taxon>Plesiocystis</taxon>
    </lineage>
</organism>
<keyword evidence="1" id="KW-0175">Coiled coil</keyword>
<feature type="compositionally biased region" description="Basic and acidic residues" evidence="2">
    <location>
        <begin position="150"/>
        <end position="185"/>
    </location>
</feature>
<dbReference type="RefSeq" id="WP_006972664.1">
    <property type="nucleotide sequence ID" value="NZ_ABCS01000034.1"/>
</dbReference>
<dbReference type="EMBL" id="ABCS01000034">
    <property type="protein sequence ID" value="EDM78178.1"/>
    <property type="molecule type" value="Genomic_DNA"/>
</dbReference>
<sequence length="328" mass="36566">MSTTEPKSREAIEASFATLLSAHRKRASQIETRAEAAERGREREVVDQASAYTVDAIVKGLAELQLEFSKALDGLADRMEGESGKVGQLRRAIEIERRRLAELEDLTVAAEAVALLEQDHARKLADLDAKITSQQEELDARIDKARDAWAEEDKAREEEDAAYKARIEAERKAEEDEHSYARERAAQQTEDQQAERRRDLERELAATTAEKDKDWASREATLDGQAEETAALLTKVEGMDEAIAEAEQKARDKAIASIKRDASHEANLRDREAANASAVFELKIQTLEKRIADQSAHMEDLSQRLNAALAQAQKLATEALRGAHQERG</sequence>
<evidence type="ECO:0000313" key="3">
    <source>
        <dbReference type="EMBL" id="EDM78178.1"/>
    </source>
</evidence>
<evidence type="ECO:0008006" key="5">
    <source>
        <dbReference type="Google" id="ProtNLM"/>
    </source>
</evidence>
<evidence type="ECO:0000313" key="4">
    <source>
        <dbReference type="Proteomes" id="UP000005801"/>
    </source>
</evidence>
<dbReference type="eggNOG" id="COG4372">
    <property type="taxonomic scope" value="Bacteria"/>
</dbReference>
<evidence type="ECO:0000256" key="2">
    <source>
        <dbReference type="SAM" id="MobiDB-lite"/>
    </source>
</evidence>
<evidence type="ECO:0000256" key="1">
    <source>
        <dbReference type="SAM" id="Coils"/>
    </source>
</evidence>
<gene>
    <name evidence="3" type="ORF">PPSIR1_00555</name>
</gene>
<feature type="compositionally biased region" description="Basic and acidic residues" evidence="2">
    <location>
        <begin position="193"/>
        <end position="221"/>
    </location>
</feature>
<feature type="coiled-coil region" evidence="1">
    <location>
        <begin position="284"/>
        <end position="318"/>
    </location>
</feature>
<accession>A6G7G9</accession>
<protein>
    <recommendedName>
        <fullName evidence="5">Myosin heavy chain</fullName>
    </recommendedName>
</protein>
<dbReference type="STRING" id="391625.PPSIR1_00555"/>
<comment type="caution">
    <text evidence="3">The sequence shown here is derived from an EMBL/GenBank/DDBJ whole genome shotgun (WGS) entry which is preliminary data.</text>
</comment>
<keyword evidence="4" id="KW-1185">Reference proteome</keyword>
<proteinExistence type="predicted"/>